<sequence>MPKQNICKIPRPGKRQNKTFVKFRGWENVKTNGGGLSAAGKTSKQNICKIPRLGKRQNKTFVKFRGSENVKTKRL</sequence>
<organism evidence="1 2">
    <name type="scientific">Segatella baroniae F0067</name>
    <dbReference type="NCBI Taxonomy" id="1115809"/>
    <lineage>
        <taxon>Bacteria</taxon>
        <taxon>Pseudomonadati</taxon>
        <taxon>Bacteroidota</taxon>
        <taxon>Bacteroidia</taxon>
        <taxon>Bacteroidales</taxon>
        <taxon>Prevotellaceae</taxon>
        <taxon>Segatella</taxon>
    </lineage>
</organism>
<protein>
    <submittedName>
        <fullName evidence="1">Uncharacterized protein</fullName>
    </submittedName>
</protein>
<keyword evidence="2" id="KW-1185">Reference proteome</keyword>
<evidence type="ECO:0000313" key="2">
    <source>
        <dbReference type="Proteomes" id="UP000016648"/>
    </source>
</evidence>
<evidence type="ECO:0000313" key="1">
    <source>
        <dbReference type="EMBL" id="ERK38903.1"/>
    </source>
</evidence>
<gene>
    <name evidence="1" type="ORF">HMPREF9135_0834</name>
</gene>
<accession>U2QC64</accession>
<dbReference type="Proteomes" id="UP000016648">
    <property type="component" value="Unassembled WGS sequence"/>
</dbReference>
<proteinExistence type="predicted"/>
<name>U2QC64_9BACT</name>
<comment type="caution">
    <text evidence="1">The sequence shown here is derived from an EMBL/GenBank/DDBJ whole genome shotgun (WGS) entry which is preliminary data.</text>
</comment>
<dbReference type="AlphaFoldDB" id="U2QC64"/>
<dbReference type="EMBL" id="AWEY01000032">
    <property type="protein sequence ID" value="ERK38903.1"/>
    <property type="molecule type" value="Genomic_DNA"/>
</dbReference>
<reference evidence="1 2" key="1">
    <citation type="submission" date="2013-08" db="EMBL/GenBank/DDBJ databases">
        <authorList>
            <person name="Durkin A.S."/>
            <person name="Haft D.R."/>
            <person name="McCorrison J."/>
            <person name="Torralba M."/>
            <person name="Gillis M."/>
            <person name="Haft D.H."/>
            <person name="Methe B."/>
            <person name="Sutton G."/>
            <person name="Nelson K.E."/>
        </authorList>
    </citation>
    <scope>NUCLEOTIDE SEQUENCE [LARGE SCALE GENOMIC DNA]</scope>
    <source>
        <strain evidence="1 2">F0067</strain>
    </source>
</reference>